<accession>A0A9I9E9P0</accession>
<name>A0A9I9E9P0_CUCME</name>
<dbReference type="AlphaFoldDB" id="A0A9I9E9P0"/>
<proteinExistence type="predicted"/>
<evidence type="ECO:0000313" key="1">
    <source>
        <dbReference type="EnsemblPlants" id="MELO3C030779.2.1"/>
    </source>
</evidence>
<sequence>MKFIFAATEEAIFVHMLTMQVKLIINGCFPTHYRALSNAEIERILKNSAHIIPVLDFQLELHMSAIDMPHGIRGRFTGCCASDVVKWIYFRVSCLNEDFRQKKEELPSDKHQAIRRTSIGDEQKDARRSTSLKDKVESFFFFFLIILFETSANFYIEEDLNPVFQPDIFHI</sequence>
<organism evidence="1">
    <name type="scientific">Cucumis melo</name>
    <name type="common">Muskmelon</name>
    <dbReference type="NCBI Taxonomy" id="3656"/>
    <lineage>
        <taxon>Eukaryota</taxon>
        <taxon>Viridiplantae</taxon>
        <taxon>Streptophyta</taxon>
        <taxon>Embryophyta</taxon>
        <taxon>Tracheophyta</taxon>
        <taxon>Spermatophyta</taxon>
        <taxon>Magnoliopsida</taxon>
        <taxon>eudicotyledons</taxon>
        <taxon>Gunneridae</taxon>
        <taxon>Pentapetalae</taxon>
        <taxon>rosids</taxon>
        <taxon>fabids</taxon>
        <taxon>Cucurbitales</taxon>
        <taxon>Cucurbitaceae</taxon>
        <taxon>Benincaseae</taxon>
        <taxon>Cucumis</taxon>
    </lineage>
</organism>
<protein>
    <submittedName>
        <fullName evidence="1">Uncharacterized protein</fullName>
    </submittedName>
</protein>
<reference evidence="1" key="1">
    <citation type="submission" date="2023-03" db="UniProtKB">
        <authorList>
            <consortium name="EnsemblPlants"/>
        </authorList>
    </citation>
    <scope>IDENTIFICATION</scope>
</reference>
<dbReference type="Gramene" id="MELO3C030779.2.1">
    <property type="protein sequence ID" value="MELO3C030779.2.1"/>
    <property type="gene ID" value="MELO3C030779.2"/>
</dbReference>
<dbReference type="EnsemblPlants" id="MELO3C030779.2.1">
    <property type="protein sequence ID" value="MELO3C030779.2.1"/>
    <property type="gene ID" value="MELO3C030779.2"/>
</dbReference>